<accession>A0A7X0P6J3</accession>
<dbReference type="RefSeq" id="WP_185110707.1">
    <property type="nucleotide sequence ID" value="NZ_BAAAXY010000153.1"/>
</dbReference>
<evidence type="ECO:0000313" key="1">
    <source>
        <dbReference type="EMBL" id="MBB6556233.1"/>
    </source>
</evidence>
<proteinExistence type="predicted"/>
<reference evidence="1 2" key="1">
    <citation type="submission" date="2020-08" db="EMBL/GenBank/DDBJ databases">
        <title>Sequencing the genomes of 1000 actinobacteria strains.</title>
        <authorList>
            <person name="Klenk H.-P."/>
        </authorList>
    </citation>
    <scope>NUCLEOTIDE SEQUENCE [LARGE SCALE GENOMIC DNA]</scope>
    <source>
        <strain evidence="1 2">DSM 43768</strain>
    </source>
</reference>
<organism evidence="1 2">
    <name type="scientific">Nonomuraea rubra</name>
    <dbReference type="NCBI Taxonomy" id="46180"/>
    <lineage>
        <taxon>Bacteria</taxon>
        <taxon>Bacillati</taxon>
        <taxon>Actinomycetota</taxon>
        <taxon>Actinomycetes</taxon>
        <taxon>Streptosporangiales</taxon>
        <taxon>Streptosporangiaceae</taxon>
        <taxon>Nonomuraea</taxon>
    </lineage>
</organism>
<sequence>MSTNTPETTNPYKARAQAVDRAHKAFHEQVVPSEPAPGGGRYVPSTLEDCLNDEGVILLPRSTGHGKWRVLVDGQPAPYPGQTGPSHPMGAEEAAEAFLTATSGDYYGQRQIVIRPASDAEMVASAVIGDTTVREEPTKIVASAFLVETDADTGAALLRVFDKDGAEVRVGLDDHMRESLRWILRSDDDQDGGDE</sequence>
<protein>
    <submittedName>
        <fullName evidence="1">Uncharacterized protein</fullName>
    </submittedName>
</protein>
<gene>
    <name evidence="1" type="ORF">HD593_011028</name>
</gene>
<keyword evidence="2" id="KW-1185">Reference proteome</keyword>
<evidence type="ECO:0000313" key="2">
    <source>
        <dbReference type="Proteomes" id="UP000565579"/>
    </source>
</evidence>
<dbReference type="Proteomes" id="UP000565579">
    <property type="component" value="Unassembled WGS sequence"/>
</dbReference>
<comment type="caution">
    <text evidence="1">The sequence shown here is derived from an EMBL/GenBank/DDBJ whole genome shotgun (WGS) entry which is preliminary data.</text>
</comment>
<dbReference type="EMBL" id="JACHMI010000001">
    <property type="protein sequence ID" value="MBB6556233.1"/>
    <property type="molecule type" value="Genomic_DNA"/>
</dbReference>
<name>A0A7X0P6J3_9ACTN</name>
<dbReference type="AlphaFoldDB" id="A0A7X0P6J3"/>